<feature type="coiled-coil region" evidence="1">
    <location>
        <begin position="556"/>
        <end position="583"/>
    </location>
</feature>
<feature type="transmembrane region" description="Helical" evidence="3">
    <location>
        <begin position="55"/>
        <end position="74"/>
    </location>
</feature>
<name>A0A7S1U063_9STRA</name>
<feature type="transmembrane region" description="Helical" evidence="3">
    <location>
        <begin position="520"/>
        <end position="541"/>
    </location>
</feature>
<evidence type="ECO:0000256" key="1">
    <source>
        <dbReference type="SAM" id="Coils"/>
    </source>
</evidence>
<keyword evidence="1" id="KW-0175">Coiled coil</keyword>
<evidence type="ECO:0008006" key="6">
    <source>
        <dbReference type="Google" id="ProtNLM"/>
    </source>
</evidence>
<feature type="chain" id="PRO_5030924114" description="MLO-like protein" evidence="4">
    <location>
        <begin position="31"/>
        <end position="671"/>
    </location>
</feature>
<feature type="transmembrane region" description="Helical" evidence="3">
    <location>
        <begin position="329"/>
        <end position="349"/>
    </location>
</feature>
<feature type="region of interest" description="Disordered" evidence="2">
    <location>
        <begin position="607"/>
        <end position="671"/>
    </location>
</feature>
<dbReference type="EMBL" id="HBGJ01015009">
    <property type="protein sequence ID" value="CAD9251293.1"/>
    <property type="molecule type" value="Transcribed_RNA"/>
</dbReference>
<keyword evidence="4" id="KW-0732">Signal</keyword>
<evidence type="ECO:0000256" key="3">
    <source>
        <dbReference type="SAM" id="Phobius"/>
    </source>
</evidence>
<dbReference type="AlphaFoldDB" id="A0A7S1U063"/>
<keyword evidence="3" id="KW-0812">Transmembrane</keyword>
<sequence length="671" mass="75704">MFASVPAMPVDRQLALACLALLACARPAAGAGDTGEPEVHDGEHHSVFEIGWQEAAYLPVQIGVLFIAIVIFSITVEHIVHYLKHNVSDVYEEVLTAVFSEIMLLGLVSFALFMMVDTEAINDIVIAGEPFNLHAFEFLHMAIFFVALSYILCIVVVWASIHEYSAKFSKYESYCLLTMSDVGKAGSNRFSDPGVDIKELRRPMSRGKSDESQSLHSSGGLSVDTDLAEDGDKLLIERTKGKLESYDLWRSQAGIVERTLSLDLHWRARRWRAVVDFHKVRKGFIYRVQQKRTRLPELETVLKSLEGQGISWEKFQFSRYVRKQLRHQIVECAEIGSMVWIVLAFFVSINTIRAAFEKQALEDAIEDDDYSNDDHGRRLSGDDGDDGHYVKVDLYHDYVYYAVVNYCLLLTTWFGYRKIDQLYQLFKKEASAEFSVNELLEAEARAGHISEAVRRQILQATEHEHIHDFHEQFWLGRPDLIFRFIKIIIMVSCWTMMYYILVFAPFFVEEDLEESYAVGLALLLLAPGALSMFFFIPVIVIRCTVILSTSDHNIDLNLILRTMARKDKELEKAQQNVLRSEQDDNSDGVRRSSYGIGTTISDFLGPRGSSVSVKSPSRFGFSPKRSQTGESGRTELGGNTSPHVGKASLLKEAGAAGPPPVRPKSESLNHA</sequence>
<keyword evidence="3" id="KW-0472">Membrane</keyword>
<feature type="transmembrane region" description="Helical" evidence="3">
    <location>
        <begin position="94"/>
        <end position="116"/>
    </location>
</feature>
<proteinExistence type="predicted"/>
<accession>A0A7S1U063</accession>
<feature type="signal peptide" evidence="4">
    <location>
        <begin position="1"/>
        <end position="30"/>
    </location>
</feature>
<feature type="transmembrane region" description="Helical" evidence="3">
    <location>
        <begin position="398"/>
        <end position="416"/>
    </location>
</feature>
<organism evidence="5">
    <name type="scientific">Phaeomonas parva</name>
    <dbReference type="NCBI Taxonomy" id="124430"/>
    <lineage>
        <taxon>Eukaryota</taxon>
        <taxon>Sar</taxon>
        <taxon>Stramenopiles</taxon>
        <taxon>Ochrophyta</taxon>
        <taxon>Pinguiophyceae</taxon>
        <taxon>Pinguiochrysidales</taxon>
        <taxon>Pinguiochrysidaceae</taxon>
        <taxon>Phaeomonas</taxon>
    </lineage>
</organism>
<feature type="transmembrane region" description="Helical" evidence="3">
    <location>
        <begin position="138"/>
        <end position="161"/>
    </location>
</feature>
<reference evidence="5" key="1">
    <citation type="submission" date="2021-01" db="EMBL/GenBank/DDBJ databases">
        <authorList>
            <person name="Corre E."/>
            <person name="Pelletier E."/>
            <person name="Niang G."/>
            <person name="Scheremetjew M."/>
            <person name="Finn R."/>
            <person name="Kale V."/>
            <person name="Holt S."/>
            <person name="Cochrane G."/>
            <person name="Meng A."/>
            <person name="Brown T."/>
            <person name="Cohen L."/>
        </authorList>
    </citation>
    <scope>NUCLEOTIDE SEQUENCE</scope>
    <source>
        <strain evidence="5">CCMP2877</strain>
    </source>
</reference>
<keyword evidence="3" id="KW-1133">Transmembrane helix</keyword>
<evidence type="ECO:0000313" key="5">
    <source>
        <dbReference type="EMBL" id="CAD9251293.1"/>
    </source>
</evidence>
<evidence type="ECO:0000256" key="2">
    <source>
        <dbReference type="SAM" id="MobiDB-lite"/>
    </source>
</evidence>
<gene>
    <name evidence="5" type="ORF">PPAR1163_LOCUS9655</name>
</gene>
<feature type="region of interest" description="Disordered" evidence="2">
    <location>
        <begin position="201"/>
        <end position="224"/>
    </location>
</feature>
<feature type="compositionally biased region" description="Basic and acidic residues" evidence="2">
    <location>
        <begin position="201"/>
        <end position="213"/>
    </location>
</feature>
<protein>
    <recommendedName>
        <fullName evidence="6">MLO-like protein</fullName>
    </recommendedName>
</protein>
<feature type="transmembrane region" description="Helical" evidence="3">
    <location>
        <begin position="487"/>
        <end position="508"/>
    </location>
</feature>
<evidence type="ECO:0000256" key="4">
    <source>
        <dbReference type="SAM" id="SignalP"/>
    </source>
</evidence>
<feature type="compositionally biased region" description="Polar residues" evidence="2">
    <location>
        <begin position="624"/>
        <end position="642"/>
    </location>
</feature>